<keyword evidence="11" id="KW-1185">Reference proteome</keyword>
<dbReference type="PANTHER" id="PTHR21304">
    <property type="entry name" value="MICOS COMPLEX SUBUNIT MIC10"/>
    <property type="match status" value="1"/>
</dbReference>
<evidence type="ECO:0000256" key="3">
    <source>
        <dbReference type="ARBA" id="ARBA00006792"/>
    </source>
</evidence>
<accession>A0A8K9XAM4</accession>
<organism evidence="10 11">
    <name type="scientific">Oncorhynchus mykiss</name>
    <name type="common">Rainbow trout</name>
    <name type="synonym">Salmo gairdneri</name>
    <dbReference type="NCBI Taxonomy" id="8022"/>
    <lineage>
        <taxon>Eukaryota</taxon>
        <taxon>Metazoa</taxon>
        <taxon>Chordata</taxon>
        <taxon>Craniata</taxon>
        <taxon>Vertebrata</taxon>
        <taxon>Euteleostomi</taxon>
        <taxon>Actinopterygii</taxon>
        <taxon>Neopterygii</taxon>
        <taxon>Teleostei</taxon>
        <taxon>Protacanthopterygii</taxon>
        <taxon>Salmoniformes</taxon>
        <taxon>Salmonidae</taxon>
        <taxon>Salmoninae</taxon>
        <taxon>Oncorhynchus</taxon>
    </lineage>
</organism>
<evidence type="ECO:0000256" key="6">
    <source>
        <dbReference type="ARBA" id="ARBA00022989"/>
    </source>
</evidence>
<keyword evidence="6" id="KW-1133">Transmembrane helix</keyword>
<evidence type="ECO:0000256" key="1">
    <source>
        <dbReference type="ARBA" id="ARBA00002689"/>
    </source>
</evidence>
<keyword evidence="5 9" id="KW-0999">Mitochondrion inner membrane</keyword>
<dbReference type="GO" id="GO:0061617">
    <property type="term" value="C:MICOS complex"/>
    <property type="evidence" value="ECO:0007669"/>
    <property type="project" value="UniProtKB-UniRule"/>
</dbReference>
<evidence type="ECO:0000256" key="5">
    <source>
        <dbReference type="ARBA" id="ARBA00022792"/>
    </source>
</evidence>
<proteinExistence type="inferred from homology"/>
<evidence type="ECO:0000256" key="4">
    <source>
        <dbReference type="ARBA" id="ARBA00022692"/>
    </source>
</evidence>
<evidence type="ECO:0000313" key="10">
    <source>
        <dbReference type="Ensembl" id="ENSOMYP00000130621.1"/>
    </source>
</evidence>
<keyword evidence="7 9" id="KW-0496">Mitochondrion</keyword>
<dbReference type="Ensembl" id="ENSOMYT00000165426.1">
    <property type="protein sequence ID" value="ENSOMYP00000130621.1"/>
    <property type="gene ID" value="ENSOMYG00000005690.2"/>
</dbReference>
<keyword evidence="4" id="KW-0812">Transmembrane</keyword>
<evidence type="ECO:0000256" key="8">
    <source>
        <dbReference type="ARBA" id="ARBA00023136"/>
    </source>
</evidence>
<dbReference type="GeneTree" id="ENSGT00940000168345"/>
<evidence type="ECO:0000256" key="7">
    <source>
        <dbReference type="ARBA" id="ARBA00023128"/>
    </source>
</evidence>
<sequence>MSEKELGKKLDRCLADSAVKLGHTWPVAFGLGMGLGMAYTNCQNDLRYNLYVPEQDSLSLFR</sequence>
<keyword evidence="8" id="KW-0472">Membrane</keyword>
<evidence type="ECO:0000256" key="2">
    <source>
        <dbReference type="ARBA" id="ARBA00004434"/>
    </source>
</evidence>
<comment type="subcellular location">
    <subcellularLocation>
        <location evidence="2 9">Mitochondrion inner membrane</location>
        <topology evidence="2 9">Single-pass membrane protein</topology>
    </subcellularLocation>
</comment>
<dbReference type="Proteomes" id="UP000694395">
    <property type="component" value="Chromosome 16"/>
</dbReference>
<reference evidence="10" key="2">
    <citation type="submission" date="2025-08" db="UniProtKB">
        <authorList>
            <consortium name="Ensembl"/>
        </authorList>
    </citation>
    <scope>IDENTIFICATION</scope>
</reference>
<reference evidence="10" key="1">
    <citation type="submission" date="2020-07" db="EMBL/GenBank/DDBJ databases">
        <title>A long reads based de novo assembly of the rainbow trout Arlee double haploid line genome.</title>
        <authorList>
            <person name="Gao G."/>
            <person name="Palti Y."/>
        </authorList>
    </citation>
    <scope>NUCLEOTIDE SEQUENCE [LARGE SCALE GENOMIC DNA]</scope>
</reference>
<comment type="subunit">
    <text evidence="9">Component of the mitochondrial contact site and cristae organizing system (MICOS) complex.</text>
</comment>
<dbReference type="PANTHER" id="PTHR21304:SF0">
    <property type="entry name" value="MICOS COMPLEX SUBUNIT MIC10"/>
    <property type="match status" value="1"/>
</dbReference>
<protein>
    <recommendedName>
        <fullName evidence="9">MICOS complex subunit MIC10</fullName>
    </recommendedName>
</protein>
<dbReference type="InterPro" id="IPR007512">
    <property type="entry name" value="Mic10"/>
</dbReference>
<name>A0A8K9XAM4_ONCMY</name>
<reference evidence="10" key="3">
    <citation type="submission" date="2025-09" db="UniProtKB">
        <authorList>
            <consortium name="Ensembl"/>
        </authorList>
    </citation>
    <scope>IDENTIFICATION</scope>
</reference>
<evidence type="ECO:0000256" key="9">
    <source>
        <dbReference type="RuleBase" id="RU363011"/>
    </source>
</evidence>
<evidence type="ECO:0000313" key="11">
    <source>
        <dbReference type="Proteomes" id="UP000694395"/>
    </source>
</evidence>
<dbReference type="Pfam" id="PF04418">
    <property type="entry name" value="DUF543"/>
    <property type="match status" value="1"/>
</dbReference>
<comment type="function">
    <text evidence="1 9">Component of the MICOS complex, a large protein complex of the mitochondrial inner membrane that plays crucial roles in the maintenance of crista junctions, inner membrane architecture, and formation of contact sites to the outer membrane.</text>
</comment>
<comment type="similarity">
    <text evidence="3 9">Belongs to the MICOS complex subunit Mic10 family.</text>
</comment>
<dbReference type="AlphaFoldDB" id="A0A8K9XAM4"/>